<dbReference type="RefSeq" id="WP_171691596.1">
    <property type="nucleotide sequence ID" value="NZ_WHOC01000123.1"/>
</dbReference>
<keyword evidence="3" id="KW-1185">Reference proteome</keyword>
<dbReference type="Proteomes" id="UP000658690">
    <property type="component" value="Unassembled WGS sequence"/>
</dbReference>
<evidence type="ECO:0000313" key="2">
    <source>
        <dbReference type="EMBL" id="NOU88581.1"/>
    </source>
</evidence>
<reference evidence="2 3" key="1">
    <citation type="submission" date="2019-10" db="EMBL/GenBank/DDBJ databases">
        <title>Description of Paenibacillus choica sp. nov.</title>
        <authorList>
            <person name="Carlier A."/>
            <person name="Qi S."/>
        </authorList>
    </citation>
    <scope>NUCLEOTIDE SEQUENCE [LARGE SCALE GENOMIC DNA]</scope>
    <source>
        <strain evidence="2 3">LMG 31460</strain>
    </source>
</reference>
<evidence type="ECO:0000256" key="1">
    <source>
        <dbReference type="SAM" id="Phobius"/>
    </source>
</evidence>
<accession>A0ABX1Z8K2</accession>
<keyword evidence="1" id="KW-0812">Transmembrane</keyword>
<dbReference type="EMBL" id="WHOC01000123">
    <property type="protein sequence ID" value="NOU88581.1"/>
    <property type="molecule type" value="Genomic_DNA"/>
</dbReference>
<feature type="transmembrane region" description="Helical" evidence="1">
    <location>
        <begin position="20"/>
        <end position="39"/>
    </location>
</feature>
<proteinExistence type="predicted"/>
<protein>
    <submittedName>
        <fullName evidence="2">Uncharacterized protein</fullName>
    </submittedName>
</protein>
<evidence type="ECO:0000313" key="3">
    <source>
        <dbReference type="Proteomes" id="UP000658690"/>
    </source>
</evidence>
<comment type="caution">
    <text evidence="2">The sequence shown here is derived from an EMBL/GenBank/DDBJ whole genome shotgun (WGS) entry which is preliminary data.</text>
</comment>
<keyword evidence="1" id="KW-0472">Membrane</keyword>
<sequence>MKEFNSRRDGQYEKKQLLKVGELALIALLILAPISVNAFQSINNNLPKEKQELLDREEALRKKAPKTPKIQNPQPKPIDLNAQIVEIERSWKVGIMEDREVPAGSHDVSIKKSRINRGFFILWDKVLVKTK</sequence>
<organism evidence="2 3">
    <name type="scientific">Paenibacillus germinis</name>
    <dbReference type="NCBI Taxonomy" id="2654979"/>
    <lineage>
        <taxon>Bacteria</taxon>
        <taxon>Bacillati</taxon>
        <taxon>Bacillota</taxon>
        <taxon>Bacilli</taxon>
        <taxon>Bacillales</taxon>
        <taxon>Paenibacillaceae</taxon>
        <taxon>Paenibacillus</taxon>
    </lineage>
</organism>
<name>A0ABX1Z8K2_9BACL</name>
<keyword evidence="1" id="KW-1133">Transmembrane helix</keyword>
<gene>
    <name evidence="2" type="ORF">GC102_22910</name>
</gene>